<evidence type="ECO:0000313" key="2">
    <source>
        <dbReference type="Proteomes" id="UP001590950"/>
    </source>
</evidence>
<evidence type="ECO:0008006" key="3">
    <source>
        <dbReference type="Google" id="ProtNLM"/>
    </source>
</evidence>
<reference evidence="1 2" key="1">
    <citation type="submission" date="2024-09" db="EMBL/GenBank/DDBJ databases">
        <title>Rethinking Asexuality: The Enigmatic Case of Functional Sexual Genes in Lepraria (Stereocaulaceae).</title>
        <authorList>
            <person name="Doellman M."/>
            <person name="Sun Y."/>
            <person name="Barcenas-Pena A."/>
            <person name="Lumbsch H.T."/>
            <person name="Grewe F."/>
        </authorList>
    </citation>
    <scope>NUCLEOTIDE SEQUENCE [LARGE SCALE GENOMIC DNA]</scope>
    <source>
        <strain evidence="1 2">Mercado 3170</strain>
    </source>
</reference>
<name>A0ABR4AKN9_9LECA</name>
<dbReference type="PANTHER" id="PTHR24305:SF161">
    <property type="entry name" value="P450, PUTATIVE (EUROFUNG)-RELATED"/>
    <property type="match status" value="1"/>
</dbReference>
<organism evidence="1 2">
    <name type="scientific">Stereocaulon virgatum</name>
    <dbReference type="NCBI Taxonomy" id="373712"/>
    <lineage>
        <taxon>Eukaryota</taxon>
        <taxon>Fungi</taxon>
        <taxon>Dikarya</taxon>
        <taxon>Ascomycota</taxon>
        <taxon>Pezizomycotina</taxon>
        <taxon>Lecanoromycetes</taxon>
        <taxon>OSLEUM clade</taxon>
        <taxon>Lecanoromycetidae</taxon>
        <taxon>Lecanorales</taxon>
        <taxon>Lecanorineae</taxon>
        <taxon>Stereocaulaceae</taxon>
        <taxon>Stereocaulon</taxon>
    </lineage>
</organism>
<accession>A0ABR4AKN9</accession>
<keyword evidence="2" id="KW-1185">Reference proteome</keyword>
<comment type="caution">
    <text evidence="1">The sequence shown here is derived from an EMBL/GenBank/DDBJ whole genome shotgun (WGS) entry which is preliminary data.</text>
</comment>
<dbReference type="SUPFAM" id="SSF48264">
    <property type="entry name" value="Cytochrome P450"/>
    <property type="match status" value="1"/>
</dbReference>
<evidence type="ECO:0000313" key="1">
    <source>
        <dbReference type="EMBL" id="KAL2046333.1"/>
    </source>
</evidence>
<dbReference type="PANTHER" id="PTHR24305">
    <property type="entry name" value="CYTOCHROME P450"/>
    <property type="match status" value="1"/>
</dbReference>
<proteinExistence type="predicted"/>
<dbReference type="InterPro" id="IPR001128">
    <property type="entry name" value="Cyt_P450"/>
</dbReference>
<dbReference type="Pfam" id="PF00067">
    <property type="entry name" value="p450"/>
    <property type="match status" value="1"/>
</dbReference>
<sequence>MPGIIKDLVQDTKRHEAYTMALIDKNVETSSNRPDYLTRTLEDRQTNKISNVRLAAHASDFVAAGSEPTATVLSCITCYLLKIPNVGRRLLEEIRAIFKSCNDINAASASSLPYLHAVALEGTRIYAPLPLGPPRIVLRGGDTVDGHFLPAQ</sequence>
<dbReference type="EMBL" id="JBEFKJ010000004">
    <property type="protein sequence ID" value="KAL2046333.1"/>
    <property type="molecule type" value="Genomic_DNA"/>
</dbReference>
<gene>
    <name evidence="1" type="ORF">N7G274_001780</name>
</gene>
<dbReference type="InterPro" id="IPR050121">
    <property type="entry name" value="Cytochrome_P450_monoxygenase"/>
</dbReference>
<protein>
    <recommendedName>
        <fullName evidence="3">Cytochrome P450</fullName>
    </recommendedName>
</protein>
<dbReference type="Gene3D" id="1.10.630.10">
    <property type="entry name" value="Cytochrome P450"/>
    <property type="match status" value="1"/>
</dbReference>
<dbReference type="InterPro" id="IPR036396">
    <property type="entry name" value="Cyt_P450_sf"/>
</dbReference>
<dbReference type="Proteomes" id="UP001590950">
    <property type="component" value="Unassembled WGS sequence"/>
</dbReference>